<comment type="caution">
    <text evidence="2">The sequence shown here is derived from an EMBL/GenBank/DDBJ whole genome shotgun (WGS) entry which is preliminary data.</text>
</comment>
<accession>A0A8H7ZAC2</accession>
<proteinExistence type="predicted"/>
<dbReference type="EMBL" id="JAEVHI010000001">
    <property type="protein sequence ID" value="KAG5304078.1"/>
    <property type="molecule type" value="Genomic_DNA"/>
</dbReference>
<keyword evidence="1" id="KW-0472">Membrane</keyword>
<dbReference type="AlphaFoldDB" id="A0A8H7ZAC2"/>
<reference evidence="2 3" key="1">
    <citation type="submission" date="2021-01" db="EMBL/GenBank/DDBJ databases">
        <title>Chromosome-level genome assembly of a human fungal pathogen reveals clustering of transcriptionally co-regulated genes.</title>
        <authorList>
            <person name="Voorhies M."/>
            <person name="Cohen S."/>
            <person name="Shea T.P."/>
            <person name="Petrus S."/>
            <person name="Munoz J.F."/>
            <person name="Poplawski S."/>
            <person name="Goldman W.E."/>
            <person name="Michael T."/>
            <person name="Cuomo C.A."/>
            <person name="Sil A."/>
            <person name="Beyhan S."/>
        </authorList>
    </citation>
    <scope>NUCLEOTIDE SEQUENCE [LARGE SCALE GENOMIC DNA]</scope>
    <source>
        <strain evidence="2 3">G184AR</strain>
    </source>
</reference>
<protein>
    <submittedName>
        <fullName evidence="2">Uncharacterized protein</fullName>
    </submittedName>
</protein>
<gene>
    <name evidence="2" type="ORF">I7I52_02286</name>
</gene>
<evidence type="ECO:0000313" key="3">
    <source>
        <dbReference type="Proteomes" id="UP000670092"/>
    </source>
</evidence>
<name>A0A8H7ZAC2_AJECA</name>
<dbReference type="VEuPathDB" id="FungiDB:I7I52_02286"/>
<sequence>MDADVVFFRPLSKNIVPSPACSSLTYVFLYIHIFIYLYYLLSGYRIQYKPDTVFSFSVLTLHSSSFVLLNLFVIPLPIILQRRGGNSHTAMTALWVEHIKCEKKGKPCTVHRIYPCILEIDRKHTFALSHC</sequence>
<dbReference type="Proteomes" id="UP000670092">
    <property type="component" value="Unassembled WGS sequence"/>
</dbReference>
<organism evidence="2 3">
    <name type="scientific">Ajellomyces capsulatus</name>
    <name type="common">Darling's disease fungus</name>
    <name type="synonym">Histoplasma capsulatum</name>
    <dbReference type="NCBI Taxonomy" id="5037"/>
    <lineage>
        <taxon>Eukaryota</taxon>
        <taxon>Fungi</taxon>
        <taxon>Dikarya</taxon>
        <taxon>Ascomycota</taxon>
        <taxon>Pezizomycotina</taxon>
        <taxon>Eurotiomycetes</taxon>
        <taxon>Eurotiomycetidae</taxon>
        <taxon>Onygenales</taxon>
        <taxon>Ajellomycetaceae</taxon>
        <taxon>Histoplasma</taxon>
    </lineage>
</organism>
<evidence type="ECO:0000313" key="2">
    <source>
        <dbReference type="EMBL" id="KAG5304078.1"/>
    </source>
</evidence>
<evidence type="ECO:0000256" key="1">
    <source>
        <dbReference type="SAM" id="Phobius"/>
    </source>
</evidence>
<feature type="transmembrane region" description="Helical" evidence="1">
    <location>
        <begin position="53"/>
        <end position="73"/>
    </location>
</feature>
<keyword evidence="1" id="KW-1133">Transmembrane helix</keyword>
<keyword evidence="1" id="KW-0812">Transmembrane</keyword>
<feature type="transmembrane region" description="Helical" evidence="1">
    <location>
        <begin position="21"/>
        <end position="41"/>
    </location>
</feature>